<dbReference type="FunFam" id="3.20.20.190:FF:000006">
    <property type="entry name" value="Phosphoinositide phospholipase C"/>
    <property type="match status" value="1"/>
</dbReference>
<feature type="domain" description="C2" evidence="20">
    <location>
        <begin position="774"/>
        <end position="903"/>
    </location>
</feature>
<feature type="domain" description="PH" evidence="19">
    <location>
        <begin position="70"/>
        <end position="178"/>
    </location>
</feature>
<dbReference type="InterPro" id="IPR001849">
    <property type="entry name" value="PH_domain"/>
</dbReference>
<dbReference type="CDD" id="cd16221">
    <property type="entry name" value="EFh_PI-PLCeta2"/>
    <property type="match status" value="1"/>
</dbReference>
<evidence type="ECO:0000256" key="18">
    <source>
        <dbReference type="SAM" id="MobiDB-lite"/>
    </source>
</evidence>
<keyword evidence="13" id="KW-0472">Membrane</keyword>
<name>A0A3Q3BB11_KRYMA</name>
<dbReference type="Gene3D" id="2.30.29.30">
    <property type="entry name" value="Pleckstrin-homology domain (PH domain)/Phosphotyrosine-binding domain (PTB)"/>
    <property type="match status" value="1"/>
</dbReference>
<dbReference type="Gene3D" id="2.60.40.150">
    <property type="entry name" value="C2 domain"/>
    <property type="match status" value="1"/>
</dbReference>
<dbReference type="OMA" id="NCITCVI"/>
<dbReference type="SMART" id="SM00239">
    <property type="entry name" value="C2"/>
    <property type="match status" value="1"/>
</dbReference>
<dbReference type="SMART" id="SM00149">
    <property type="entry name" value="PLCYc"/>
    <property type="match status" value="1"/>
</dbReference>
<dbReference type="InterPro" id="IPR000008">
    <property type="entry name" value="C2_dom"/>
</dbReference>
<dbReference type="InterPro" id="IPR046971">
    <property type="entry name" value="PLC-eta2_EFh"/>
</dbReference>
<feature type="domain" description="PI-PLC Y-box" evidence="21">
    <location>
        <begin position="660"/>
        <end position="773"/>
    </location>
</feature>
<feature type="compositionally biased region" description="Basic and acidic residues" evidence="18">
    <location>
        <begin position="983"/>
        <end position="1005"/>
    </location>
</feature>
<dbReference type="Proteomes" id="UP000264800">
    <property type="component" value="Unplaced"/>
</dbReference>
<dbReference type="PROSITE" id="PS50008">
    <property type="entry name" value="PIPLC_Y_DOMAIN"/>
    <property type="match status" value="1"/>
</dbReference>
<dbReference type="GO" id="GO:0051209">
    <property type="term" value="P:release of sequestered calcium ion into cytosol"/>
    <property type="evidence" value="ECO:0007669"/>
    <property type="project" value="TreeGrafter"/>
</dbReference>
<dbReference type="InterPro" id="IPR018247">
    <property type="entry name" value="EF_Hand_1_Ca_BS"/>
</dbReference>
<feature type="compositionally biased region" description="Low complexity" evidence="18">
    <location>
        <begin position="1307"/>
        <end position="1316"/>
    </location>
</feature>
<proteinExistence type="predicted"/>
<dbReference type="GO" id="GO:0004435">
    <property type="term" value="F:phosphatidylinositol-4,5-bisphosphate phospholipase C activity"/>
    <property type="evidence" value="ECO:0007669"/>
    <property type="project" value="UniProtKB-EC"/>
</dbReference>
<dbReference type="Pfam" id="PF00168">
    <property type="entry name" value="C2"/>
    <property type="match status" value="1"/>
</dbReference>
<keyword evidence="5" id="KW-0963">Cytoplasm</keyword>
<dbReference type="SUPFAM" id="SSF49562">
    <property type="entry name" value="C2 domain (Calcium/lipid-binding domain, CaLB)"/>
    <property type="match status" value="1"/>
</dbReference>
<feature type="domain" description="EF-hand" evidence="22">
    <location>
        <begin position="200"/>
        <end position="235"/>
    </location>
</feature>
<dbReference type="GO" id="GO:0048015">
    <property type="term" value="P:phosphatidylinositol-mediated signaling"/>
    <property type="evidence" value="ECO:0007669"/>
    <property type="project" value="TreeGrafter"/>
</dbReference>
<feature type="region of interest" description="Disordered" evidence="18">
    <location>
        <begin position="939"/>
        <end position="1104"/>
    </location>
</feature>
<dbReference type="InterPro" id="IPR002048">
    <property type="entry name" value="EF_hand_dom"/>
</dbReference>
<evidence type="ECO:0000256" key="7">
    <source>
        <dbReference type="ARBA" id="ARBA00022723"/>
    </source>
</evidence>
<evidence type="ECO:0000256" key="10">
    <source>
        <dbReference type="ARBA" id="ARBA00022837"/>
    </source>
</evidence>
<keyword evidence="11 17" id="KW-0442">Lipid degradation</keyword>
<dbReference type="GeneTree" id="ENSGT00940000158374"/>
<evidence type="ECO:0000256" key="14">
    <source>
        <dbReference type="ARBA" id="ARBA00023224"/>
    </source>
</evidence>
<evidence type="ECO:0000256" key="15">
    <source>
        <dbReference type="ARBA" id="ARBA00023674"/>
    </source>
</evidence>
<dbReference type="GO" id="GO:0016042">
    <property type="term" value="P:lipid catabolic process"/>
    <property type="evidence" value="ECO:0007669"/>
    <property type="project" value="UniProtKB-KW"/>
</dbReference>
<dbReference type="InterPro" id="IPR017946">
    <property type="entry name" value="PLC-like_Pdiesterase_TIM-brl"/>
</dbReference>
<feature type="region of interest" description="Disordered" evidence="18">
    <location>
        <begin position="1259"/>
        <end position="1278"/>
    </location>
</feature>
<dbReference type="Pfam" id="PF16457">
    <property type="entry name" value="PH_12"/>
    <property type="match status" value="1"/>
</dbReference>
<dbReference type="FunFam" id="1.10.238.10:FF:000036">
    <property type="entry name" value="Phosphoinositide phospholipase C"/>
    <property type="match status" value="1"/>
</dbReference>
<dbReference type="PANTHER" id="PTHR10336">
    <property type="entry name" value="PHOSPHOINOSITIDE-SPECIFIC PHOSPHOLIPASE C FAMILY PROTEIN"/>
    <property type="match status" value="1"/>
</dbReference>
<comment type="catalytic activity">
    <reaction evidence="15">
        <text>a 1,2-diacyl-sn-glycero-3-phospho-(1D-myo-inositol-4,5-bisphosphate) + H2O = 1D-myo-inositol 1,4,5-trisphosphate + a 1,2-diacyl-sn-glycerol + H(+)</text>
        <dbReference type="Rhea" id="RHEA:33179"/>
        <dbReference type="ChEBI" id="CHEBI:15377"/>
        <dbReference type="ChEBI" id="CHEBI:15378"/>
        <dbReference type="ChEBI" id="CHEBI:17815"/>
        <dbReference type="ChEBI" id="CHEBI:58456"/>
        <dbReference type="ChEBI" id="CHEBI:203600"/>
        <dbReference type="EC" id="3.1.4.11"/>
    </reaction>
    <physiologicalReaction direction="left-to-right" evidence="15">
        <dbReference type="Rhea" id="RHEA:33180"/>
    </physiologicalReaction>
</comment>
<dbReference type="GO" id="GO:0005886">
    <property type="term" value="C:plasma membrane"/>
    <property type="evidence" value="ECO:0007669"/>
    <property type="project" value="UniProtKB-SubCell"/>
</dbReference>
<dbReference type="CDD" id="cd00275">
    <property type="entry name" value="C2_PLC_like"/>
    <property type="match status" value="1"/>
</dbReference>
<evidence type="ECO:0000256" key="11">
    <source>
        <dbReference type="ARBA" id="ARBA00022963"/>
    </source>
</evidence>
<evidence type="ECO:0000256" key="13">
    <source>
        <dbReference type="ARBA" id="ARBA00023136"/>
    </source>
</evidence>
<dbReference type="SMART" id="SM00054">
    <property type="entry name" value="EFh"/>
    <property type="match status" value="2"/>
</dbReference>
<keyword evidence="4" id="KW-1003">Cell membrane</keyword>
<dbReference type="Pfam" id="PF00387">
    <property type="entry name" value="PI-PLC-Y"/>
    <property type="match status" value="1"/>
</dbReference>
<dbReference type="InterPro" id="IPR000909">
    <property type="entry name" value="PLipase_C_PInositol-sp_X_dom"/>
</dbReference>
<reference evidence="23" key="2">
    <citation type="submission" date="2025-09" db="UniProtKB">
        <authorList>
            <consortium name="Ensembl"/>
        </authorList>
    </citation>
    <scope>IDENTIFICATION</scope>
</reference>
<dbReference type="Gene3D" id="1.10.238.10">
    <property type="entry name" value="EF-hand"/>
    <property type="match status" value="2"/>
</dbReference>
<evidence type="ECO:0000256" key="16">
    <source>
        <dbReference type="ARBA" id="ARBA00054490"/>
    </source>
</evidence>
<feature type="compositionally biased region" description="Basic and acidic residues" evidence="18">
    <location>
        <begin position="1190"/>
        <end position="1201"/>
    </location>
</feature>
<feature type="compositionally biased region" description="Basic residues" evidence="18">
    <location>
        <begin position="946"/>
        <end position="961"/>
    </location>
</feature>
<sequence length="1393" mass="155575">MSTSKRASLGSFGPVSSALMCPAAAAATGDKPGPPARGAFSLPEVRCEDRKQSSLGRFFLLFVPVEKCMNSMQSGTQMVKLRGGSKGLVRFFFLDEHKSCIRWRPSRKNEKAKISIDSIREVCEGKQSEIFQRYSEGSFDPNCCFSLYYGEHMESLDLVSGTGEEARTWITGLKYLMAGISDEDSLAKRQRLVFLNARFALSTWLKQTFTEADKNGDGSLSISEVLQLLHKLNVNLPRQKVKQMFKEADTDDNQGTLGFEEFCSFYKMMSTRRDLYLLMLTYSNHKDHLDTDDLTRFLENEQKMTKVTKDHCLEIINKFEPCSENQKQAVLGIDGFTNYTRSPAGDIFNPEHYSVSQEMTQPLCNYFIASSHNTYLMGDQLMSQSRVDMYAWVLQAGCRCVEVDCWDGQDGEPIVHHGYTLTSKILFKDVIETINKYAFIKNDYPVILSIENHCSVPQQKKMAQYLVEVLGDKLDVSNIRADESGQLPSPESLRGKILVKGKKLPPNIDEDAEEGDVSDEDSADEMEDDCKLMNGDTSANRKQVENLAKKKLDNLMKESKIRDREDPDSFTIAALPPSGKSSDKTDGKVRQKTFVIRNDPGEPRFRRSLVLFLFFGTLEQKKTSKLKKTSSLEDTDTDQESTSSASRAPKKKTMKLSRALSDLVKYTRSVGLYDVETQANCSWQVSSLSETKAHQLMQQKPASFIQFNQRQLSRIYPSSYRVDSSNFNPQPFWNAGCQLVALNYQSEGRVLQLNRAKFYSNGNCGYILKPACMCEGAFNPNLEDPLPGRMKKQLVLKIISGQQLPKPKDSMLGDRGEIIDPFVEVEIIGLPVDCCKEQTRVVDDNGFNPMWEETLVFTVHMPELALVRFLVWDHDPIGQDFIGQRTIAFNSMMPGYRHVYLEGMEEASIFVHVVVNDITGKAKAVGGIKGLFHRNPKQASLDSHAAVHRSRKHPFGAHLLRRTASAPTRGQPKPKKGFPEIAIDTKDYSSEGASEERDSEDRDKASAAASTQFTSPQQRNGDSLAKEETSEQTGVNGQGRREKRAQPEPAAEPDPVQPRKPKSSAPPSGAGVPAARRALFNPPRLPVRRAQSEGRVLADGGQSAVPEVCTDATINDRIWRKLEPGSHRDSMSSSSSISSNDTVIDLSLPNLARKSGGARPTPWVACRRSTVDSCKSKSNPNLQQSNCSVDDLKPRPLRPDQDGSLTQRRHTWCRLYMDGLKQASPKSLGDLTSEDISCNFDSKYRSISRSFIVRSARDQLRRGGPLKPRPQSDLTEQLRKLTDVEPLSPSDFAPDSPEDSPDETLVRRTSSRSQSRVRYIANRARKAQERQRLQGLLQGRTGSSPIEERGIPEGACSVARSPCSSLDLLSSSPLQPGPGPDSESSELFFMLKL</sequence>
<dbReference type="CDD" id="cd13364">
    <property type="entry name" value="PH_PLC_eta"/>
    <property type="match status" value="1"/>
</dbReference>
<evidence type="ECO:0000259" key="21">
    <source>
        <dbReference type="PROSITE" id="PS50008"/>
    </source>
</evidence>
<feature type="region of interest" description="Disordered" evidence="18">
    <location>
        <begin position="625"/>
        <end position="653"/>
    </location>
</feature>
<dbReference type="Pfam" id="PF09279">
    <property type="entry name" value="EF-hand_like"/>
    <property type="match status" value="1"/>
</dbReference>
<keyword evidence="10" id="KW-0106">Calcium</keyword>
<evidence type="ECO:0000256" key="9">
    <source>
        <dbReference type="ARBA" id="ARBA00022801"/>
    </source>
</evidence>
<evidence type="ECO:0000256" key="3">
    <source>
        <dbReference type="ARBA" id="ARBA00004496"/>
    </source>
</evidence>
<keyword evidence="7" id="KW-0479">Metal-binding</keyword>
<feature type="region of interest" description="Disordered" evidence="18">
    <location>
        <begin position="504"/>
        <end position="525"/>
    </location>
</feature>
<evidence type="ECO:0000256" key="5">
    <source>
        <dbReference type="ARBA" id="ARBA00022490"/>
    </source>
</evidence>
<dbReference type="SUPFAM" id="SSF51695">
    <property type="entry name" value="PLC-like phosphodiesterases"/>
    <property type="match status" value="1"/>
</dbReference>
<dbReference type="PROSITE" id="PS50004">
    <property type="entry name" value="C2"/>
    <property type="match status" value="1"/>
</dbReference>
<dbReference type="PANTHER" id="PTHR10336:SF166">
    <property type="entry name" value="1-PHOSPHATIDYLINOSITOL 4,5-BISPHOSPHATE PHOSPHODIESTERASE ETA-2"/>
    <property type="match status" value="1"/>
</dbReference>
<evidence type="ECO:0000259" key="19">
    <source>
        <dbReference type="PROSITE" id="PS50003"/>
    </source>
</evidence>
<evidence type="ECO:0000256" key="17">
    <source>
        <dbReference type="RuleBase" id="RU361133"/>
    </source>
</evidence>
<dbReference type="GO" id="GO:0005509">
    <property type="term" value="F:calcium ion binding"/>
    <property type="evidence" value="ECO:0007669"/>
    <property type="project" value="InterPro"/>
</dbReference>
<evidence type="ECO:0000313" key="23">
    <source>
        <dbReference type="Ensembl" id="ENSKMAP00000026660.1"/>
    </source>
</evidence>
<dbReference type="EC" id="3.1.4.11" evidence="17"/>
<dbReference type="GO" id="GO:0005737">
    <property type="term" value="C:cytoplasm"/>
    <property type="evidence" value="ECO:0007669"/>
    <property type="project" value="UniProtKB-SubCell"/>
</dbReference>
<evidence type="ECO:0000256" key="4">
    <source>
        <dbReference type="ARBA" id="ARBA00022475"/>
    </source>
</evidence>
<keyword evidence="8" id="KW-0677">Repeat</keyword>
<dbReference type="Ensembl" id="ENSKMAT00000026999.1">
    <property type="protein sequence ID" value="ENSKMAP00000026660.1"/>
    <property type="gene ID" value="ENSKMAG00000019692.1"/>
</dbReference>
<comment type="cofactor">
    <cofactor evidence="1">
        <name>Ca(2+)</name>
        <dbReference type="ChEBI" id="CHEBI:29108"/>
    </cofactor>
</comment>
<evidence type="ECO:0000313" key="24">
    <source>
        <dbReference type="Proteomes" id="UP000264800"/>
    </source>
</evidence>
<keyword evidence="14" id="KW-0807">Transducer</keyword>
<evidence type="ECO:0000256" key="12">
    <source>
        <dbReference type="ARBA" id="ARBA00023098"/>
    </source>
</evidence>
<dbReference type="InterPro" id="IPR035892">
    <property type="entry name" value="C2_domain_sf"/>
</dbReference>
<evidence type="ECO:0000256" key="8">
    <source>
        <dbReference type="ARBA" id="ARBA00022737"/>
    </source>
</evidence>
<dbReference type="Gene3D" id="3.20.20.190">
    <property type="entry name" value="Phosphatidylinositol (PI) phosphodiesterase"/>
    <property type="match status" value="2"/>
</dbReference>
<evidence type="ECO:0000256" key="6">
    <source>
        <dbReference type="ARBA" id="ARBA00022553"/>
    </source>
</evidence>
<dbReference type="PROSITE" id="PS50007">
    <property type="entry name" value="PIPLC_X_DOMAIN"/>
    <property type="match status" value="1"/>
</dbReference>
<dbReference type="FunFam" id="2.30.29.30:FF:000063">
    <property type="entry name" value="Phosphoinositide phospholipase C"/>
    <property type="match status" value="1"/>
</dbReference>
<feature type="region of interest" description="Disordered" evidence="18">
    <location>
        <begin position="1283"/>
        <end position="1316"/>
    </location>
</feature>
<accession>A0A3Q3BB11</accession>
<protein>
    <recommendedName>
        <fullName evidence="17">Phosphoinositide phospholipase C</fullName>
        <ecNumber evidence="17">3.1.4.11</ecNumber>
    </recommendedName>
</protein>
<comment type="subcellular location">
    <subcellularLocation>
        <location evidence="2">Cell membrane</location>
    </subcellularLocation>
    <subcellularLocation>
        <location evidence="3">Cytoplasm</location>
    </subcellularLocation>
</comment>
<dbReference type="GO" id="GO:0046488">
    <property type="term" value="P:phosphatidylinositol metabolic process"/>
    <property type="evidence" value="ECO:0007669"/>
    <property type="project" value="TreeGrafter"/>
</dbReference>
<feature type="region of interest" description="Disordered" evidence="18">
    <location>
        <begin position="1172"/>
        <end position="1205"/>
    </location>
</feature>
<dbReference type="InterPro" id="IPR001192">
    <property type="entry name" value="PI-PLC_fam"/>
</dbReference>
<dbReference type="InterPro" id="IPR001711">
    <property type="entry name" value="PLipase_C_Pinositol-sp_Y"/>
</dbReference>
<feature type="compositionally biased region" description="Low complexity" evidence="18">
    <location>
        <begin position="1063"/>
        <end position="1078"/>
    </location>
</feature>
<feature type="compositionally biased region" description="Acidic residues" evidence="18">
    <location>
        <begin position="508"/>
        <end position="525"/>
    </location>
</feature>
<feature type="compositionally biased region" description="Basic and acidic residues" evidence="18">
    <location>
        <begin position="1120"/>
        <end position="1130"/>
    </location>
</feature>
<organism evidence="23 24">
    <name type="scientific">Kryptolebias marmoratus</name>
    <name type="common">Mangrove killifish</name>
    <name type="synonym">Rivulus marmoratus</name>
    <dbReference type="NCBI Taxonomy" id="37003"/>
    <lineage>
        <taxon>Eukaryota</taxon>
        <taxon>Metazoa</taxon>
        <taxon>Chordata</taxon>
        <taxon>Craniata</taxon>
        <taxon>Vertebrata</taxon>
        <taxon>Euteleostomi</taxon>
        <taxon>Actinopterygii</taxon>
        <taxon>Neopterygii</taxon>
        <taxon>Teleostei</taxon>
        <taxon>Neoteleostei</taxon>
        <taxon>Acanthomorphata</taxon>
        <taxon>Ovalentaria</taxon>
        <taxon>Atherinomorphae</taxon>
        <taxon>Cyprinodontiformes</taxon>
        <taxon>Rivulidae</taxon>
        <taxon>Kryptolebias</taxon>
    </lineage>
</organism>
<dbReference type="PRINTS" id="PR00390">
    <property type="entry name" value="PHPHLIPASEC"/>
</dbReference>
<dbReference type="PROSITE" id="PS50003">
    <property type="entry name" value="PH_DOMAIN"/>
    <property type="match status" value="1"/>
</dbReference>
<evidence type="ECO:0000256" key="2">
    <source>
        <dbReference type="ARBA" id="ARBA00004236"/>
    </source>
</evidence>
<evidence type="ECO:0000256" key="1">
    <source>
        <dbReference type="ARBA" id="ARBA00001913"/>
    </source>
</evidence>
<feature type="region of interest" description="Disordered" evidence="18">
    <location>
        <begin position="1120"/>
        <end position="1141"/>
    </location>
</feature>
<dbReference type="SMART" id="SM00148">
    <property type="entry name" value="PLCXc"/>
    <property type="match status" value="1"/>
</dbReference>
<keyword evidence="6" id="KW-0597">Phosphoprotein</keyword>
<evidence type="ECO:0000259" key="22">
    <source>
        <dbReference type="PROSITE" id="PS50222"/>
    </source>
</evidence>
<keyword evidence="9 17" id="KW-0378">Hydrolase</keyword>
<keyword evidence="12 17" id="KW-0443">Lipid metabolism</keyword>
<evidence type="ECO:0000259" key="20">
    <source>
        <dbReference type="PROSITE" id="PS50004"/>
    </source>
</evidence>
<dbReference type="SUPFAM" id="SSF50729">
    <property type="entry name" value="PH domain-like"/>
    <property type="match status" value="1"/>
</dbReference>
<reference evidence="23" key="1">
    <citation type="submission" date="2025-08" db="UniProtKB">
        <authorList>
            <consortium name="Ensembl"/>
        </authorList>
    </citation>
    <scope>IDENTIFICATION</scope>
</reference>
<keyword evidence="24" id="KW-1185">Reference proteome</keyword>
<feature type="compositionally biased region" description="Polar residues" evidence="18">
    <location>
        <begin position="1172"/>
        <end position="1188"/>
    </location>
</feature>
<dbReference type="InterPro" id="IPR011992">
    <property type="entry name" value="EF-hand-dom_pair"/>
</dbReference>
<comment type="function">
    <text evidence="16">The production of the second messenger molecules diacylglycerol (DAG) and inositol 1,4,5-trisphosphate (IP3) is mediated by activated phosphatidylinositol-specific phospholipase C enzymes. This phospholipase activity is very sensitive to calcium. May be important for formation and maintenance of the neuronal network in the postnatal brain.</text>
</comment>
<feature type="domain" description="EF-hand" evidence="22">
    <location>
        <begin position="236"/>
        <end position="272"/>
    </location>
</feature>
<dbReference type="FunFam" id="2.60.40.150:FF:000018">
    <property type="entry name" value="Phosphoinositide phospholipase C"/>
    <property type="match status" value="1"/>
</dbReference>
<feature type="compositionally biased region" description="Polar residues" evidence="18">
    <location>
        <begin position="1008"/>
        <end position="1021"/>
    </location>
</feature>
<dbReference type="PROSITE" id="PS50222">
    <property type="entry name" value="EF_HAND_2"/>
    <property type="match status" value="2"/>
</dbReference>
<feature type="region of interest" description="Disordered" evidence="18">
    <location>
        <begin position="1367"/>
        <end position="1388"/>
    </location>
</feature>
<dbReference type="FunFam" id="1.10.238.10:FF:000005">
    <property type="entry name" value="Phosphoinositide phospholipase C"/>
    <property type="match status" value="1"/>
</dbReference>
<dbReference type="SMART" id="SM00233">
    <property type="entry name" value="PH"/>
    <property type="match status" value="1"/>
</dbReference>
<feature type="region of interest" description="Disordered" evidence="18">
    <location>
        <begin position="560"/>
        <end position="588"/>
    </location>
</feature>
<dbReference type="InterPro" id="IPR011993">
    <property type="entry name" value="PH-like_dom_sf"/>
</dbReference>
<dbReference type="Pfam" id="PF00388">
    <property type="entry name" value="PI-PLC-X"/>
    <property type="match status" value="1"/>
</dbReference>
<dbReference type="SUPFAM" id="SSF47473">
    <property type="entry name" value="EF-hand"/>
    <property type="match status" value="1"/>
</dbReference>
<dbReference type="PROSITE" id="PS00018">
    <property type="entry name" value="EF_HAND_1"/>
    <property type="match status" value="1"/>
</dbReference>
<dbReference type="FunFam" id="3.20.20.190:FF:000002">
    <property type="entry name" value="Phosphoinositide phospholipase C"/>
    <property type="match status" value="1"/>
</dbReference>
<dbReference type="InterPro" id="IPR015359">
    <property type="entry name" value="PLC_EF-hand-like"/>
</dbReference>